<sequence>MRAAGLSVALFASLVRHRAHHGVARRVAQRARREGGGGGIRCATTGENVAAASTSATASSSSSSSPPPPLRTYYADWAEVILPDNHRFPMEKYKATRLLLEADASLAGKLELLPSPALDLADVLAVHESGYVDRVLRCELTEKETRAIGFPMHPSSVTRSLASTGGTVAATRDVLAPNTAHRCAAQIAGGTHHAFADAGEGFCVFNDIAVAATMALREYDHLLSARSKTPILIVDLDVHQGNGTAKIFEDDPRVVTFSAHGEKNYPWKTKMRSTHDVELPDDASDDQCVKVFEEWIPFLFETYDPQLVFFQAGVDALRDDAFGRLGMSREGLLRRNHLVYDACLRRGKARGGGEEKRTGERSAHVPLVVTMGGGYSRPPDASVRAHADVFRSAAYRYAVGAVR</sequence>
<evidence type="ECO:0000256" key="1">
    <source>
        <dbReference type="ARBA" id="ARBA00022801"/>
    </source>
</evidence>
<feature type="domain" description="Histone deacetylase" evidence="2">
    <location>
        <begin position="86"/>
        <end position="346"/>
    </location>
</feature>
<dbReference type="GO" id="GO:0040029">
    <property type="term" value="P:epigenetic regulation of gene expression"/>
    <property type="evidence" value="ECO:0007669"/>
    <property type="project" value="TreeGrafter"/>
</dbReference>
<dbReference type="PRINTS" id="PR01270">
    <property type="entry name" value="HDASUPER"/>
</dbReference>
<dbReference type="InterPro" id="IPR000286">
    <property type="entry name" value="HDACs"/>
</dbReference>
<dbReference type="KEGG" id="mpp:MICPUCDRAFT_34057"/>
<accession>C1MV81</accession>
<dbReference type="OrthoDB" id="437693at2759"/>
<keyword evidence="1" id="KW-0378">Hydrolase</keyword>
<dbReference type="InterPro" id="IPR037138">
    <property type="entry name" value="His_deacetylse_dom_sf"/>
</dbReference>
<dbReference type="RefSeq" id="XP_003059622.1">
    <property type="nucleotide sequence ID" value="XM_003059576.1"/>
</dbReference>
<reference evidence="3 4" key="1">
    <citation type="journal article" date="2009" name="Science">
        <title>Green evolution and dynamic adaptations revealed by genomes of the marine picoeukaryotes Micromonas.</title>
        <authorList>
            <person name="Worden A.Z."/>
            <person name="Lee J.H."/>
            <person name="Mock T."/>
            <person name="Rouze P."/>
            <person name="Simmons M.P."/>
            <person name="Aerts A.L."/>
            <person name="Allen A.E."/>
            <person name="Cuvelier M.L."/>
            <person name="Derelle E."/>
            <person name="Everett M.V."/>
            <person name="Foulon E."/>
            <person name="Grimwood J."/>
            <person name="Gundlach H."/>
            <person name="Henrissat B."/>
            <person name="Napoli C."/>
            <person name="McDonald S.M."/>
            <person name="Parker M.S."/>
            <person name="Rombauts S."/>
            <person name="Salamov A."/>
            <person name="Von Dassow P."/>
            <person name="Badger J.H."/>
            <person name="Coutinho P.M."/>
            <person name="Demir E."/>
            <person name="Dubchak I."/>
            <person name="Gentemann C."/>
            <person name="Eikrem W."/>
            <person name="Gready J.E."/>
            <person name="John U."/>
            <person name="Lanier W."/>
            <person name="Lindquist E.A."/>
            <person name="Lucas S."/>
            <person name="Mayer K.F."/>
            <person name="Moreau H."/>
            <person name="Not F."/>
            <person name="Otillar R."/>
            <person name="Panaud O."/>
            <person name="Pangilinan J."/>
            <person name="Paulsen I."/>
            <person name="Piegu B."/>
            <person name="Poliakov A."/>
            <person name="Robbens S."/>
            <person name="Schmutz J."/>
            <person name="Toulza E."/>
            <person name="Wyss T."/>
            <person name="Zelensky A."/>
            <person name="Zhou K."/>
            <person name="Armbrust E.V."/>
            <person name="Bhattacharya D."/>
            <person name="Goodenough U.W."/>
            <person name="Van de Peer Y."/>
            <person name="Grigoriev I.V."/>
        </authorList>
    </citation>
    <scope>NUCLEOTIDE SEQUENCE [LARGE SCALE GENOMIC DNA]</scope>
    <source>
        <strain evidence="3 4">CCMP1545</strain>
    </source>
</reference>
<organism evidence="4">
    <name type="scientific">Micromonas pusilla (strain CCMP1545)</name>
    <name type="common">Picoplanktonic green alga</name>
    <dbReference type="NCBI Taxonomy" id="564608"/>
    <lineage>
        <taxon>Eukaryota</taxon>
        <taxon>Viridiplantae</taxon>
        <taxon>Chlorophyta</taxon>
        <taxon>Mamiellophyceae</taxon>
        <taxon>Mamiellales</taxon>
        <taxon>Mamiellaceae</taxon>
        <taxon>Micromonas</taxon>
    </lineage>
</organism>
<dbReference type="Proteomes" id="UP000001876">
    <property type="component" value="Unassembled WGS sequence"/>
</dbReference>
<protein>
    <submittedName>
        <fullName evidence="3">Histone deacetylase</fullName>
    </submittedName>
</protein>
<dbReference type="PANTHER" id="PTHR10625">
    <property type="entry name" value="HISTONE DEACETYLASE HDAC1-RELATED"/>
    <property type="match status" value="1"/>
</dbReference>
<dbReference type="STRING" id="564608.C1MV81"/>
<name>C1MV81_MICPC</name>
<dbReference type="SUPFAM" id="SSF52768">
    <property type="entry name" value="Arginase/deacetylase"/>
    <property type="match status" value="1"/>
</dbReference>
<dbReference type="PANTHER" id="PTHR10625:SF19">
    <property type="entry name" value="HISTONE DEACETYLASE 12"/>
    <property type="match status" value="1"/>
</dbReference>
<evidence type="ECO:0000313" key="3">
    <source>
        <dbReference type="EMBL" id="EEH56754.1"/>
    </source>
</evidence>
<dbReference type="GO" id="GO:0016787">
    <property type="term" value="F:hydrolase activity"/>
    <property type="evidence" value="ECO:0007669"/>
    <property type="project" value="UniProtKB-KW"/>
</dbReference>
<keyword evidence="4" id="KW-1185">Reference proteome</keyword>
<dbReference type="OMA" id="HHAFAGH"/>
<evidence type="ECO:0000259" key="2">
    <source>
        <dbReference type="Pfam" id="PF00850"/>
    </source>
</evidence>
<dbReference type="CDD" id="cd09993">
    <property type="entry name" value="HDAC_classIV"/>
    <property type="match status" value="1"/>
</dbReference>
<gene>
    <name evidence="3" type="ORF">MICPUCDRAFT_34057</name>
</gene>
<dbReference type="eggNOG" id="KOG1344">
    <property type="taxonomic scope" value="Eukaryota"/>
</dbReference>
<proteinExistence type="predicted"/>
<dbReference type="Gene3D" id="3.40.800.20">
    <property type="entry name" value="Histone deacetylase domain"/>
    <property type="match status" value="1"/>
</dbReference>
<dbReference type="AlphaFoldDB" id="C1MV81"/>
<dbReference type="Pfam" id="PF00850">
    <property type="entry name" value="Hist_deacetyl"/>
    <property type="match status" value="1"/>
</dbReference>
<evidence type="ECO:0000313" key="4">
    <source>
        <dbReference type="Proteomes" id="UP000001876"/>
    </source>
</evidence>
<dbReference type="InterPro" id="IPR044150">
    <property type="entry name" value="HDAC_classIV"/>
</dbReference>
<dbReference type="EMBL" id="GG663740">
    <property type="protein sequence ID" value="EEH56754.1"/>
    <property type="molecule type" value="Genomic_DNA"/>
</dbReference>
<dbReference type="InterPro" id="IPR023696">
    <property type="entry name" value="Ureohydrolase_dom_sf"/>
</dbReference>
<dbReference type="GeneID" id="9684768"/>
<dbReference type="InterPro" id="IPR023801">
    <property type="entry name" value="His_deacetylse_dom"/>
</dbReference>
<dbReference type="GO" id="GO:0004407">
    <property type="term" value="F:histone deacetylase activity"/>
    <property type="evidence" value="ECO:0007669"/>
    <property type="project" value="InterPro"/>
</dbReference>